<dbReference type="InterPro" id="IPR005828">
    <property type="entry name" value="MFS_sugar_transport-like"/>
</dbReference>
<feature type="domain" description="Major facilitator superfamily (MFS) profile" evidence="6">
    <location>
        <begin position="1"/>
        <end position="375"/>
    </location>
</feature>
<dbReference type="EMBL" id="JBAMIC010000004">
    <property type="protein sequence ID" value="KAK7108499.1"/>
    <property type="molecule type" value="Genomic_DNA"/>
</dbReference>
<evidence type="ECO:0000313" key="8">
    <source>
        <dbReference type="Proteomes" id="UP001374579"/>
    </source>
</evidence>
<evidence type="ECO:0000256" key="5">
    <source>
        <dbReference type="SAM" id="Phobius"/>
    </source>
</evidence>
<gene>
    <name evidence="7" type="ORF">V1264_016234</name>
</gene>
<dbReference type="AlphaFoldDB" id="A0AAN9GHW6"/>
<feature type="transmembrane region" description="Helical" evidence="5">
    <location>
        <begin position="86"/>
        <end position="106"/>
    </location>
</feature>
<keyword evidence="4 5" id="KW-0472">Membrane</keyword>
<dbReference type="GO" id="GO:0022857">
    <property type="term" value="F:transmembrane transporter activity"/>
    <property type="evidence" value="ECO:0007669"/>
    <property type="project" value="InterPro"/>
</dbReference>
<accession>A0AAN9GHW6</accession>
<feature type="transmembrane region" description="Helical" evidence="5">
    <location>
        <begin position="317"/>
        <end position="337"/>
    </location>
</feature>
<feature type="transmembrane region" description="Helical" evidence="5">
    <location>
        <begin position="112"/>
        <end position="130"/>
    </location>
</feature>
<evidence type="ECO:0000313" key="7">
    <source>
        <dbReference type="EMBL" id="KAK7108499.1"/>
    </source>
</evidence>
<protein>
    <recommendedName>
        <fullName evidence="6">Major facilitator superfamily (MFS) profile domain-containing protein</fullName>
    </recommendedName>
</protein>
<reference evidence="7 8" key="1">
    <citation type="submission" date="2024-02" db="EMBL/GenBank/DDBJ databases">
        <title>Chromosome-scale genome assembly of the rough periwinkle Littorina saxatilis.</title>
        <authorList>
            <person name="De Jode A."/>
            <person name="Faria R."/>
            <person name="Formenti G."/>
            <person name="Sims Y."/>
            <person name="Smith T.P."/>
            <person name="Tracey A."/>
            <person name="Wood J.M.D."/>
            <person name="Zagrodzka Z.B."/>
            <person name="Johannesson K."/>
            <person name="Butlin R.K."/>
            <person name="Leder E.H."/>
        </authorList>
    </citation>
    <scope>NUCLEOTIDE SEQUENCE [LARGE SCALE GENOMIC DNA]</scope>
    <source>
        <strain evidence="7">Snail1</strain>
        <tissue evidence="7">Muscle</tissue>
    </source>
</reference>
<proteinExistence type="predicted"/>
<dbReference type="Pfam" id="PF00083">
    <property type="entry name" value="Sugar_tr"/>
    <property type="match status" value="1"/>
</dbReference>
<dbReference type="InterPro" id="IPR020846">
    <property type="entry name" value="MFS_dom"/>
</dbReference>
<dbReference type="InterPro" id="IPR036259">
    <property type="entry name" value="MFS_trans_sf"/>
</dbReference>
<feature type="transmembrane region" description="Helical" evidence="5">
    <location>
        <begin position="282"/>
        <end position="305"/>
    </location>
</feature>
<feature type="transmembrane region" description="Helical" evidence="5">
    <location>
        <begin position="195"/>
        <end position="215"/>
    </location>
</feature>
<evidence type="ECO:0000259" key="6">
    <source>
        <dbReference type="PROSITE" id="PS50850"/>
    </source>
</evidence>
<dbReference type="SUPFAM" id="SSF103473">
    <property type="entry name" value="MFS general substrate transporter"/>
    <property type="match status" value="1"/>
</dbReference>
<name>A0AAN9GHW6_9CAEN</name>
<dbReference type="PROSITE" id="PS50850">
    <property type="entry name" value="MFS"/>
    <property type="match status" value="1"/>
</dbReference>
<feature type="transmembrane region" description="Helical" evidence="5">
    <location>
        <begin position="227"/>
        <end position="248"/>
    </location>
</feature>
<keyword evidence="3 5" id="KW-1133">Transmembrane helix</keyword>
<dbReference type="GO" id="GO:0016020">
    <property type="term" value="C:membrane"/>
    <property type="evidence" value="ECO:0007669"/>
    <property type="project" value="UniProtKB-SubCell"/>
</dbReference>
<organism evidence="7 8">
    <name type="scientific">Littorina saxatilis</name>
    <dbReference type="NCBI Taxonomy" id="31220"/>
    <lineage>
        <taxon>Eukaryota</taxon>
        <taxon>Metazoa</taxon>
        <taxon>Spiralia</taxon>
        <taxon>Lophotrochozoa</taxon>
        <taxon>Mollusca</taxon>
        <taxon>Gastropoda</taxon>
        <taxon>Caenogastropoda</taxon>
        <taxon>Littorinimorpha</taxon>
        <taxon>Littorinoidea</taxon>
        <taxon>Littorinidae</taxon>
        <taxon>Littorina</taxon>
    </lineage>
</organism>
<comment type="caution">
    <text evidence="7">The sequence shown here is derived from an EMBL/GenBank/DDBJ whole genome shotgun (WGS) entry which is preliminary data.</text>
</comment>
<keyword evidence="2 5" id="KW-0812">Transmembrane</keyword>
<comment type="subcellular location">
    <subcellularLocation>
        <location evidence="1">Membrane</location>
        <topology evidence="1">Multi-pass membrane protein</topology>
    </subcellularLocation>
</comment>
<evidence type="ECO:0000256" key="4">
    <source>
        <dbReference type="ARBA" id="ARBA00023136"/>
    </source>
</evidence>
<feature type="transmembrane region" description="Helical" evidence="5">
    <location>
        <begin position="255"/>
        <end position="276"/>
    </location>
</feature>
<feature type="transmembrane region" description="Helical" evidence="5">
    <location>
        <begin position="349"/>
        <end position="370"/>
    </location>
</feature>
<evidence type="ECO:0000256" key="3">
    <source>
        <dbReference type="ARBA" id="ARBA00022989"/>
    </source>
</evidence>
<keyword evidence="8" id="KW-1185">Reference proteome</keyword>
<evidence type="ECO:0000256" key="2">
    <source>
        <dbReference type="ARBA" id="ARBA00022692"/>
    </source>
</evidence>
<dbReference type="Proteomes" id="UP001374579">
    <property type="component" value="Unassembled WGS sequence"/>
</dbReference>
<dbReference type="PANTHER" id="PTHR24064">
    <property type="entry name" value="SOLUTE CARRIER FAMILY 22 MEMBER"/>
    <property type="match status" value="1"/>
</dbReference>
<dbReference type="Gene3D" id="1.20.1250.20">
    <property type="entry name" value="MFS general substrate transporter like domains"/>
    <property type="match status" value="1"/>
</dbReference>
<evidence type="ECO:0000256" key="1">
    <source>
        <dbReference type="ARBA" id="ARBA00004141"/>
    </source>
</evidence>
<feature type="transmembrane region" description="Helical" evidence="5">
    <location>
        <begin position="27"/>
        <end position="47"/>
    </location>
</feature>
<sequence length="425" mass="47084">MMMFLGKFLGAFLNSTGGDYFGRRRMYLVMVLGMTATGVGLIFVSNLTTLMVLRFLTGATTTGAYLPAYVIPLEMQGPSYRRMTGLVTRTMSTIMVLLGGLCAFLLRDWRSYQACVLSPCIVILVGYFFVPESPRWLVSKGRLDEAQKIVDAMAKTNGVSIAPKLSSAMFDKKDNSQNRGTRVTPLQLFRVPRLFVRYNLLYLSWILIVLCNYGLSYNVTNMSGDIFLNYTVLNLVEFISLFLFFFLIERIGRRHFLLASIGTGGVVCLAAILPTVLGGSDWIFRALSFFGRMCVSAGFVAIYVLSPELFPTVLRSFGLGSCSMMSRFGGLASPYIADLNTYVSGMWGPALPQMVFGVAGLLTAVMIFFLPETRGRNLPETVRDAELFGRIPDDDLAFSTEAEILPMAKNEENMFASNGSEKHTI</sequence>